<evidence type="ECO:0000313" key="4">
    <source>
        <dbReference type="EMBL" id="KAF6145537.1"/>
    </source>
</evidence>
<dbReference type="PANTHER" id="PTHR22930:SF259">
    <property type="entry name" value="OS08G0106900 PROTEIN"/>
    <property type="match status" value="1"/>
</dbReference>
<keyword evidence="2" id="KW-0472">Membrane</keyword>
<keyword evidence="2" id="KW-0812">Transmembrane</keyword>
<dbReference type="PANTHER" id="PTHR22930">
    <property type="match status" value="1"/>
</dbReference>
<feature type="transmembrane region" description="Helical" evidence="2">
    <location>
        <begin position="12"/>
        <end position="33"/>
    </location>
</feature>
<name>A0A7J7LSI4_9MAGN</name>
<comment type="caution">
    <text evidence="4">The sequence shown here is derived from an EMBL/GenBank/DDBJ whole genome shotgun (WGS) entry which is preliminary data.</text>
</comment>
<feature type="compositionally biased region" description="Acidic residues" evidence="1">
    <location>
        <begin position="190"/>
        <end position="200"/>
    </location>
</feature>
<evidence type="ECO:0000259" key="3">
    <source>
        <dbReference type="Pfam" id="PF26138"/>
    </source>
</evidence>
<keyword evidence="5" id="KW-1185">Reference proteome</keyword>
<proteinExistence type="predicted"/>
<reference evidence="4 5" key="1">
    <citation type="journal article" date="2020" name="IScience">
        <title>Genome Sequencing of the Endangered Kingdonia uniflora (Circaeasteraceae, Ranunculales) Reveals Potential Mechanisms of Evolutionary Specialization.</title>
        <authorList>
            <person name="Sun Y."/>
            <person name="Deng T."/>
            <person name="Zhang A."/>
            <person name="Moore M.J."/>
            <person name="Landis J.B."/>
            <person name="Lin N."/>
            <person name="Zhang H."/>
            <person name="Zhang X."/>
            <person name="Huang J."/>
            <person name="Zhang X."/>
            <person name="Sun H."/>
            <person name="Wang H."/>
        </authorList>
    </citation>
    <scope>NUCLEOTIDE SEQUENCE [LARGE SCALE GENOMIC DNA]</scope>
    <source>
        <strain evidence="4">TB1705</strain>
        <tissue evidence="4">Leaf</tissue>
    </source>
</reference>
<evidence type="ECO:0000256" key="1">
    <source>
        <dbReference type="SAM" id="MobiDB-lite"/>
    </source>
</evidence>
<evidence type="ECO:0000313" key="5">
    <source>
        <dbReference type="Proteomes" id="UP000541444"/>
    </source>
</evidence>
<accession>A0A7J7LSI4</accession>
<keyword evidence="2" id="KW-1133">Transmembrane helix</keyword>
<feature type="region of interest" description="Disordered" evidence="1">
    <location>
        <begin position="190"/>
        <end position="222"/>
    </location>
</feature>
<evidence type="ECO:0000256" key="2">
    <source>
        <dbReference type="SAM" id="Phobius"/>
    </source>
</evidence>
<dbReference type="Proteomes" id="UP000541444">
    <property type="component" value="Unassembled WGS sequence"/>
</dbReference>
<dbReference type="OrthoDB" id="1681765at2759"/>
<dbReference type="EMBL" id="JACGCM010002050">
    <property type="protein sequence ID" value="KAF6145537.1"/>
    <property type="molecule type" value="Genomic_DNA"/>
</dbReference>
<dbReference type="InterPro" id="IPR045249">
    <property type="entry name" value="HARBI1-like"/>
</dbReference>
<feature type="domain" description="DUF8040" evidence="3">
    <location>
        <begin position="39"/>
        <end position="135"/>
    </location>
</feature>
<organism evidence="4 5">
    <name type="scientific">Kingdonia uniflora</name>
    <dbReference type="NCBI Taxonomy" id="39325"/>
    <lineage>
        <taxon>Eukaryota</taxon>
        <taxon>Viridiplantae</taxon>
        <taxon>Streptophyta</taxon>
        <taxon>Embryophyta</taxon>
        <taxon>Tracheophyta</taxon>
        <taxon>Spermatophyta</taxon>
        <taxon>Magnoliopsida</taxon>
        <taxon>Ranunculales</taxon>
        <taxon>Circaeasteraceae</taxon>
        <taxon>Kingdonia</taxon>
    </lineage>
</organism>
<dbReference type="AlphaFoldDB" id="A0A7J7LSI4"/>
<protein>
    <recommendedName>
        <fullName evidence="3">DUF8040 domain-containing protein</fullName>
    </recommendedName>
</protein>
<gene>
    <name evidence="4" type="ORF">GIB67_037570</name>
</gene>
<sequence length="222" mass="25773">MMGDYDSDKEDMIVLAVTIAAVAASHYYVNYILKEPCRNSKLTGKEYIAELVNGNPVQMCENLRMNKHVFQKLCDILRMEGSLRDTRGVDVDEQVAIFLYAIGHDERNRIVKERYQHFGETISRHFNTVLDVVVSLAPKFWQPVKSDTPNEILNDPRFFPYFKVKIVITCCIIHNYIRRENKNDWLFSEMEEDDSEDEDEKNQVQIQGAGGTSRISQRESII</sequence>
<dbReference type="InterPro" id="IPR058353">
    <property type="entry name" value="DUF8040"/>
</dbReference>
<feature type="compositionally biased region" description="Polar residues" evidence="1">
    <location>
        <begin position="213"/>
        <end position="222"/>
    </location>
</feature>
<dbReference type="Pfam" id="PF26138">
    <property type="entry name" value="DUF8040"/>
    <property type="match status" value="1"/>
</dbReference>